<reference evidence="2 3" key="1">
    <citation type="journal article" date="2020" name="Nat. Food">
        <title>A phased Vanilla planifolia genome enables genetic improvement of flavour and production.</title>
        <authorList>
            <person name="Hasing T."/>
            <person name="Tang H."/>
            <person name="Brym M."/>
            <person name="Khazi F."/>
            <person name="Huang T."/>
            <person name="Chambers A.H."/>
        </authorList>
    </citation>
    <scope>NUCLEOTIDE SEQUENCE [LARGE SCALE GENOMIC DNA]</scope>
    <source>
        <tissue evidence="2">Leaf</tissue>
    </source>
</reference>
<accession>A0A835QF91</accession>
<organism evidence="2 3">
    <name type="scientific">Vanilla planifolia</name>
    <name type="common">Vanilla</name>
    <dbReference type="NCBI Taxonomy" id="51239"/>
    <lineage>
        <taxon>Eukaryota</taxon>
        <taxon>Viridiplantae</taxon>
        <taxon>Streptophyta</taxon>
        <taxon>Embryophyta</taxon>
        <taxon>Tracheophyta</taxon>
        <taxon>Spermatophyta</taxon>
        <taxon>Magnoliopsida</taxon>
        <taxon>Liliopsida</taxon>
        <taxon>Asparagales</taxon>
        <taxon>Orchidaceae</taxon>
        <taxon>Vanilloideae</taxon>
        <taxon>Vanilleae</taxon>
        <taxon>Vanilla</taxon>
    </lineage>
</organism>
<protein>
    <submittedName>
        <fullName evidence="2">Uncharacterized protein</fullName>
    </submittedName>
</protein>
<sequence length="88" mass="9415">MTAPSARNNVMWLVRLNGAVSHRPRGTLSCPPPFVPSREIAVTALSKASVFSVSPSPTAPNSRKSKTTGRSLGNVFSLEDDDPNRLIP</sequence>
<dbReference type="OrthoDB" id="6372431at2759"/>
<evidence type="ECO:0000256" key="1">
    <source>
        <dbReference type="SAM" id="MobiDB-lite"/>
    </source>
</evidence>
<keyword evidence="3" id="KW-1185">Reference proteome</keyword>
<feature type="compositionally biased region" description="Polar residues" evidence="1">
    <location>
        <begin position="51"/>
        <end position="62"/>
    </location>
</feature>
<evidence type="ECO:0000313" key="3">
    <source>
        <dbReference type="Proteomes" id="UP000636800"/>
    </source>
</evidence>
<dbReference type="Proteomes" id="UP000636800">
    <property type="component" value="Unassembled WGS sequence"/>
</dbReference>
<feature type="region of interest" description="Disordered" evidence="1">
    <location>
        <begin position="51"/>
        <end position="88"/>
    </location>
</feature>
<gene>
    <name evidence="2" type="ORF">HPP92_016230</name>
</gene>
<comment type="caution">
    <text evidence="2">The sequence shown here is derived from an EMBL/GenBank/DDBJ whole genome shotgun (WGS) entry which is preliminary data.</text>
</comment>
<dbReference type="EMBL" id="JADCNL010000008">
    <property type="protein sequence ID" value="KAG0469530.1"/>
    <property type="molecule type" value="Genomic_DNA"/>
</dbReference>
<dbReference type="AlphaFoldDB" id="A0A835QF91"/>
<name>A0A835QF91_VANPL</name>
<evidence type="ECO:0000313" key="2">
    <source>
        <dbReference type="EMBL" id="KAG0469530.1"/>
    </source>
</evidence>
<proteinExistence type="predicted"/>